<dbReference type="Pfam" id="PF16800">
    <property type="entry name" value="Endopep_inhib"/>
    <property type="match status" value="1"/>
</dbReference>
<dbReference type="Pfam" id="PF04122">
    <property type="entry name" value="CW_binding_2"/>
    <property type="match status" value="3"/>
</dbReference>
<dbReference type="InterPro" id="IPR051922">
    <property type="entry name" value="Bact_Sporulation_Assoc"/>
</dbReference>
<name>A0A166RLB4_9CLOT</name>
<keyword evidence="1" id="KW-0378">Hydrolase</keyword>
<gene>
    <name evidence="1" type="primary">lytC_7</name>
    <name evidence="1" type="ORF">WY13_00967</name>
</gene>
<protein>
    <submittedName>
        <fullName evidence="1">N-acetylmuramoyl-L-alanine amidase LytC</fullName>
        <ecNumber evidence="1">3.5.1.28</ecNumber>
    </submittedName>
</protein>
<dbReference type="AlphaFoldDB" id="A0A166RLB4"/>
<dbReference type="Proteomes" id="UP000077407">
    <property type="component" value="Unassembled WGS sequence"/>
</dbReference>
<evidence type="ECO:0000313" key="2">
    <source>
        <dbReference type="Proteomes" id="UP000077407"/>
    </source>
</evidence>
<reference evidence="1 2" key="1">
    <citation type="journal article" date="2015" name="Biotechnol. Bioeng.">
        <title>Genome sequence and phenotypic characterization of Caulobacter segnis.</title>
        <authorList>
            <person name="Patel S."/>
            <person name="Fletcher B."/>
            <person name="Scott D.C."/>
            <person name="Ely B."/>
        </authorList>
    </citation>
    <scope>NUCLEOTIDE SEQUENCE [LARGE SCALE GENOMIC DNA]</scope>
    <source>
        <strain evidence="1 2">ERI-2</strain>
    </source>
</reference>
<organism evidence="1 2">
    <name type="scientific">Clostridium ljungdahlii</name>
    <dbReference type="NCBI Taxonomy" id="1538"/>
    <lineage>
        <taxon>Bacteria</taxon>
        <taxon>Bacillati</taxon>
        <taxon>Bacillota</taxon>
        <taxon>Clostridia</taxon>
        <taxon>Eubacteriales</taxon>
        <taxon>Clostridiaceae</taxon>
        <taxon>Clostridium</taxon>
    </lineage>
</organism>
<dbReference type="PATRIC" id="fig|1538.10.peg.1472"/>
<sequence length="484" mass="52682">MKKIIAFIISIVISTCGGEFVYAKTAYGVSRIRGANRYETSANIANSFSSDKLENVIIASGDNFPDALAGSVLSRKENAPILLVGKDVSSSGESINFIKNKLDKVGTIYILGGKSSVSKNFESYFNSLGYSSVKRLGGRDRFDTNFTIDRYLMTEKGTPVVVVNAFGFADALSVSSIAASKRYPIIMTDSFNLADETKETLKSIEPSKVFIIGGESSVAGNIVSQLKEIVPSLNSNSIIRIGGMNRYDTSLDVCKYFNQASNEAVIASGENFPDALSAGALAAKNNAPIILTDGVGISDQKQYLDGCNYEKVILVGGTGAVSEDVQNALEGKTVISDEDAKKLLLQGDDAFKKILKINVDGNSYVDVSGVSYAPVTDNMGEYNSISKYLNQNYGLNNYYTNDFVNTLINFMFKDIDGKVYMRYGNPEPALTVEDSEVGSKKYNGNKVDIMLKGYYYGELSYANATLVYDGNRWLIDKFDNWGVE</sequence>
<dbReference type="InterPro" id="IPR031841">
    <property type="entry name" value="Endopep_inhib"/>
</dbReference>
<dbReference type="EMBL" id="LITT01000009">
    <property type="protein sequence ID" value="OAA90901.1"/>
    <property type="molecule type" value="Genomic_DNA"/>
</dbReference>
<accession>A0A166RLB4</accession>
<dbReference type="PANTHER" id="PTHR30032:SF8">
    <property type="entry name" value="GERMINATION-SPECIFIC N-ACETYLMURAMOYL-L-ALANINE AMIDASE"/>
    <property type="match status" value="1"/>
</dbReference>
<dbReference type="RefSeq" id="WP_063554548.1">
    <property type="nucleotide sequence ID" value="NZ_LITT01000009.1"/>
</dbReference>
<dbReference type="PANTHER" id="PTHR30032">
    <property type="entry name" value="N-ACETYLMURAMOYL-L-ALANINE AMIDASE-RELATED"/>
    <property type="match status" value="1"/>
</dbReference>
<dbReference type="InterPro" id="IPR007253">
    <property type="entry name" value="Cell_wall-bd_2"/>
</dbReference>
<dbReference type="OrthoDB" id="1935856at2"/>
<proteinExistence type="predicted"/>
<dbReference type="Gene3D" id="3.40.50.12090">
    <property type="match status" value="3"/>
</dbReference>
<dbReference type="GO" id="GO:0008745">
    <property type="term" value="F:N-acetylmuramoyl-L-alanine amidase activity"/>
    <property type="evidence" value="ECO:0007669"/>
    <property type="project" value="UniProtKB-EC"/>
</dbReference>
<comment type="caution">
    <text evidence="1">The sequence shown here is derived from an EMBL/GenBank/DDBJ whole genome shotgun (WGS) entry which is preliminary data.</text>
</comment>
<evidence type="ECO:0000313" key="1">
    <source>
        <dbReference type="EMBL" id="OAA90901.1"/>
    </source>
</evidence>
<dbReference type="EC" id="3.5.1.28" evidence="1"/>